<evidence type="ECO:0000313" key="1">
    <source>
        <dbReference type="EMBL" id="MPC50768.1"/>
    </source>
</evidence>
<gene>
    <name evidence="1" type="ORF">E2C01_044600</name>
</gene>
<accession>A0A5B7G0V5</accession>
<organism evidence="1 2">
    <name type="scientific">Portunus trituberculatus</name>
    <name type="common">Swimming crab</name>
    <name type="synonym">Neptunus trituberculatus</name>
    <dbReference type="NCBI Taxonomy" id="210409"/>
    <lineage>
        <taxon>Eukaryota</taxon>
        <taxon>Metazoa</taxon>
        <taxon>Ecdysozoa</taxon>
        <taxon>Arthropoda</taxon>
        <taxon>Crustacea</taxon>
        <taxon>Multicrustacea</taxon>
        <taxon>Malacostraca</taxon>
        <taxon>Eumalacostraca</taxon>
        <taxon>Eucarida</taxon>
        <taxon>Decapoda</taxon>
        <taxon>Pleocyemata</taxon>
        <taxon>Brachyura</taxon>
        <taxon>Eubrachyura</taxon>
        <taxon>Portunoidea</taxon>
        <taxon>Portunidae</taxon>
        <taxon>Portuninae</taxon>
        <taxon>Portunus</taxon>
    </lineage>
</organism>
<proteinExistence type="predicted"/>
<evidence type="ECO:0000313" key="2">
    <source>
        <dbReference type="Proteomes" id="UP000324222"/>
    </source>
</evidence>
<comment type="caution">
    <text evidence="1">The sequence shown here is derived from an EMBL/GenBank/DDBJ whole genome shotgun (WGS) entry which is preliminary data.</text>
</comment>
<dbReference type="AlphaFoldDB" id="A0A5B7G0V5"/>
<dbReference type="EMBL" id="VSRR010009725">
    <property type="protein sequence ID" value="MPC50768.1"/>
    <property type="molecule type" value="Genomic_DNA"/>
</dbReference>
<protein>
    <submittedName>
        <fullName evidence="1">Uncharacterized protein</fullName>
    </submittedName>
</protein>
<dbReference type="Proteomes" id="UP000324222">
    <property type="component" value="Unassembled WGS sequence"/>
</dbReference>
<name>A0A5B7G0V5_PORTR</name>
<sequence>MIMRSVYCGHPLSVAPSALPPEAPEIETPWDAPVANTRETTLSTLVAHPSELYLVTTAIKFIHE</sequence>
<keyword evidence="2" id="KW-1185">Reference proteome</keyword>
<reference evidence="1 2" key="1">
    <citation type="submission" date="2019-05" db="EMBL/GenBank/DDBJ databases">
        <title>Another draft genome of Portunus trituberculatus and its Hox gene families provides insights of decapod evolution.</title>
        <authorList>
            <person name="Jeong J.-H."/>
            <person name="Song I."/>
            <person name="Kim S."/>
            <person name="Choi T."/>
            <person name="Kim D."/>
            <person name="Ryu S."/>
            <person name="Kim W."/>
        </authorList>
    </citation>
    <scope>NUCLEOTIDE SEQUENCE [LARGE SCALE GENOMIC DNA]</scope>
    <source>
        <tissue evidence="1">Muscle</tissue>
    </source>
</reference>